<dbReference type="Pfam" id="PF00528">
    <property type="entry name" value="BPD_transp_1"/>
    <property type="match status" value="1"/>
</dbReference>
<evidence type="ECO:0000256" key="7">
    <source>
        <dbReference type="ARBA" id="ARBA00024202"/>
    </source>
</evidence>
<dbReference type="InterPro" id="IPR035906">
    <property type="entry name" value="MetI-like_sf"/>
</dbReference>
<dbReference type="HOGENOM" id="CLU_036879_0_2_6"/>
<dbReference type="EMBL" id="AEVG01000051">
    <property type="protein sequence ID" value="EFX92239.1"/>
    <property type="molecule type" value="Genomic_DNA"/>
</dbReference>
<dbReference type="GO" id="GO:0005886">
    <property type="term" value="C:plasma membrane"/>
    <property type="evidence" value="ECO:0007669"/>
    <property type="project" value="UniProtKB-SubCell"/>
</dbReference>
<keyword evidence="4 8" id="KW-0812">Transmembrane</keyword>
<evidence type="ECO:0000256" key="4">
    <source>
        <dbReference type="ARBA" id="ARBA00022692"/>
    </source>
</evidence>
<dbReference type="AlphaFoldDB" id="E8KFV7"/>
<dbReference type="InterPro" id="IPR045621">
    <property type="entry name" value="BPD_transp_1_N"/>
</dbReference>
<dbReference type="CDD" id="cd06261">
    <property type="entry name" value="TM_PBP2"/>
    <property type="match status" value="1"/>
</dbReference>
<accession>E8KFV7</accession>
<evidence type="ECO:0000313" key="10">
    <source>
        <dbReference type="EMBL" id="EFX92239.1"/>
    </source>
</evidence>
<dbReference type="PANTHER" id="PTHR43163:SF6">
    <property type="entry name" value="DIPEPTIDE TRANSPORT SYSTEM PERMEASE PROTEIN DPPB-RELATED"/>
    <property type="match status" value="1"/>
</dbReference>
<dbReference type="GO" id="GO:0071916">
    <property type="term" value="F:dipeptide transmembrane transporter activity"/>
    <property type="evidence" value="ECO:0007669"/>
    <property type="project" value="TreeGrafter"/>
</dbReference>
<evidence type="ECO:0000256" key="5">
    <source>
        <dbReference type="ARBA" id="ARBA00022989"/>
    </source>
</evidence>
<evidence type="ECO:0000259" key="9">
    <source>
        <dbReference type="PROSITE" id="PS50928"/>
    </source>
</evidence>
<dbReference type="SUPFAM" id="SSF161098">
    <property type="entry name" value="MetI-like"/>
    <property type="match status" value="1"/>
</dbReference>
<keyword evidence="5 8" id="KW-1133">Transmembrane helix</keyword>
<feature type="transmembrane region" description="Helical" evidence="8">
    <location>
        <begin position="282"/>
        <end position="301"/>
    </location>
</feature>
<evidence type="ECO:0000313" key="11">
    <source>
        <dbReference type="Proteomes" id="UP000005467"/>
    </source>
</evidence>
<evidence type="ECO:0000256" key="1">
    <source>
        <dbReference type="ARBA" id="ARBA00004651"/>
    </source>
</evidence>
<comment type="similarity">
    <text evidence="7">Belongs to the binding-protein-dependent transport system permease family. OppBC subfamily.</text>
</comment>
<dbReference type="PANTHER" id="PTHR43163">
    <property type="entry name" value="DIPEPTIDE TRANSPORT SYSTEM PERMEASE PROTEIN DPPB-RELATED"/>
    <property type="match status" value="1"/>
</dbReference>
<evidence type="ECO:0000256" key="8">
    <source>
        <dbReference type="RuleBase" id="RU363032"/>
    </source>
</evidence>
<dbReference type="InterPro" id="IPR000515">
    <property type="entry name" value="MetI-like"/>
</dbReference>
<keyword evidence="6 8" id="KW-0472">Membrane</keyword>
<evidence type="ECO:0000256" key="3">
    <source>
        <dbReference type="ARBA" id="ARBA00022475"/>
    </source>
</evidence>
<feature type="transmembrane region" description="Helical" evidence="8">
    <location>
        <begin position="12"/>
        <end position="32"/>
    </location>
</feature>
<proteinExistence type="inferred from homology"/>
<dbReference type="Pfam" id="PF19300">
    <property type="entry name" value="BPD_transp_1_N"/>
    <property type="match status" value="1"/>
</dbReference>
<comment type="caution">
    <text evidence="10">The sequence shown here is derived from an EMBL/GenBank/DDBJ whole genome shotgun (WGS) entry which is preliminary data.</text>
</comment>
<protein>
    <submittedName>
        <fullName evidence="10">ABC transporter, permease protein</fullName>
    </submittedName>
</protein>
<reference evidence="10 11" key="1">
    <citation type="submission" date="2011-01" db="EMBL/GenBank/DDBJ databases">
        <authorList>
            <person name="Muzny D."/>
            <person name="Qin X."/>
            <person name="Deng J."/>
            <person name="Jiang H."/>
            <person name="Liu Y."/>
            <person name="Qu J."/>
            <person name="Song X.-Z."/>
            <person name="Zhang L."/>
            <person name="Thornton R."/>
            <person name="Coyle M."/>
            <person name="Francisco L."/>
            <person name="Jackson L."/>
            <person name="Javaid M."/>
            <person name="Korchina V."/>
            <person name="Kovar C."/>
            <person name="Mata R."/>
            <person name="Mathew T."/>
            <person name="Ngo R."/>
            <person name="Nguyen L."/>
            <person name="Nguyen N."/>
            <person name="Okwuonu G."/>
            <person name="Ongeri F."/>
            <person name="Pham C."/>
            <person name="Simmons D."/>
            <person name="Wilczek-Boney K."/>
            <person name="Hale W."/>
            <person name="Jakkamsetti A."/>
            <person name="Pham P."/>
            <person name="Ruth R."/>
            <person name="San Lucas F."/>
            <person name="Warren J."/>
            <person name="Zhang J."/>
            <person name="Zhao Z."/>
            <person name="Zhou C."/>
            <person name="Zhu D."/>
            <person name="Lee S."/>
            <person name="Bess C."/>
            <person name="Blankenburg K."/>
            <person name="Forbes L."/>
            <person name="Fu Q."/>
            <person name="Gubbala S."/>
            <person name="Hirani K."/>
            <person name="Jayaseelan J.C."/>
            <person name="Lara F."/>
            <person name="Munidasa M."/>
            <person name="Palculict T."/>
            <person name="Patil S."/>
            <person name="Pu L.-L."/>
            <person name="Saada N."/>
            <person name="Tang L."/>
            <person name="Weissenberger G."/>
            <person name="Zhu Y."/>
            <person name="Hemphill L."/>
            <person name="Shang Y."/>
            <person name="Youmans B."/>
            <person name="Ayvaz T."/>
            <person name="Ross M."/>
            <person name="Santibanez J."/>
            <person name="Aqrawi P."/>
            <person name="Gross S."/>
            <person name="Joshi V."/>
            <person name="Fowler G."/>
            <person name="Nazareth L."/>
            <person name="Reid J."/>
            <person name="Worley K."/>
            <person name="Petrosino J."/>
            <person name="Highlander S."/>
            <person name="Gibbs R."/>
        </authorList>
    </citation>
    <scope>NUCLEOTIDE SEQUENCE [LARGE SCALE GENOMIC DNA]</scope>
    <source>
        <strain evidence="10 11">ATCC 25976</strain>
    </source>
</reference>
<evidence type="ECO:0000256" key="2">
    <source>
        <dbReference type="ARBA" id="ARBA00022448"/>
    </source>
</evidence>
<keyword evidence="11" id="KW-1185">Reference proteome</keyword>
<feature type="transmembrane region" description="Helical" evidence="8">
    <location>
        <begin position="108"/>
        <end position="130"/>
    </location>
</feature>
<name>E8KFV7_9PAST</name>
<feature type="transmembrane region" description="Helical" evidence="8">
    <location>
        <begin position="240"/>
        <end position="262"/>
    </location>
</feature>
<gene>
    <name evidence="10" type="ORF">HMPREF0027_0724</name>
</gene>
<keyword evidence="2 8" id="KW-0813">Transport</keyword>
<dbReference type="PROSITE" id="PS50928">
    <property type="entry name" value="ABC_TM1"/>
    <property type="match status" value="1"/>
</dbReference>
<feature type="domain" description="ABC transmembrane type-1" evidence="9">
    <location>
        <begin position="104"/>
        <end position="305"/>
    </location>
</feature>
<dbReference type="Gene3D" id="1.10.3720.10">
    <property type="entry name" value="MetI-like"/>
    <property type="match status" value="1"/>
</dbReference>
<dbReference type="Proteomes" id="UP000005467">
    <property type="component" value="Unassembled WGS sequence"/>
</dbReference>
<feature type="transmembrane region" description="Helical" evidence="8">
    <location>
        <begin position="182"/>
        <end position="201"/>
    </location>
</feature>
<organism evidence="10 11">
    <name type="scientific">Actinobacillus ureae ATCC 25976</name>
    <dbReference type="NCBI Taxonomy" id="887324"/>
    <lineage>
        <taxon>Bacteria</taxon>
        <taxon>Pseudomonadati</taxon>
        <taxon>Pseudomonadota</taxon>
        <taxon>Gammaproteobacteria</taxon>
        <taxon>Pasteurellales</taxon>
        <taxon>Pasteurellaceae</taxon>
        <taxon>Actinobacillus</taxon>
    </lineage>
</organism>
<sequence length="319" mass="35392">MVRNMLNIIFRRLLQIILVIWSVGTLTFILTLQLSGDIAYRIAASRYGYDQADSAAAELVRAELGLDQPWWQSYENWLVDLLQLNLGKSLVTGDLVWNEIAHQFGHTLSLAIVALVMAVLIGPILGVLAARKENGFFDRFTLVFSTLFRSVPAFIIAIGLITLFSATLHWLPAGGYGKWQHFILPALTLALGLSAVSVRVTRAAMLQVKQSEYYQFARLKGLSKWQTFTRHGIRNIAIPVIAYHAVQLVYLIEGVVVVESLFAWPGSGHALVHAVIARDVPMIQGTSLVMGGLFVLLNMGADMLSAWIDPRITNKRHGE</sequence>
<keyword evidence="3" id="KW-1003">Cell membrane</keyword>
<evidence type="ECO:0000256" key="6">
    <source>
        <dbReference type="ARBA" id="ARBA00023136"/>
    </source>
</evidence>
<comment type="subcellular location">
    <subcellularLocation>
        <location evidence="1 8">Cell membrane</location>
        <topology evidence="1 8">Multi-pass membrane protein</topology>
    </subcellularLocation>
</comment>
<feature type="transmembrane region" description="Helical" evidence="8">
    <location>
        <begin position="151"/>
        <end position="170"/>
    </location>
</feature>